<evidence type="ECO:0000256" key="1">
    <source>
        <dbReference type="SAM" id="MobiDB-lite"/>
    </source>
</evidence>
<dbReference type="WBParaSite" id="HDID_0000799301-mRNA-1">
    <property type="protein sequence ID" value="HDID_0000799301-mRNA-1"/>
    <property type="gene ID" value="HDID_0000799301"/>
</dbReference>
<reference evidence="2" key="1">
    <citation type="submission" date="2017-02" db="UniProtKB">
        <authorList>
            <consortium name="WormBaseParasite"/>
        </authorList>
    </citation>
    <scope>IDENTIFICATION</scope>
</reference>
<sequence length="165" mass="18212">LTKRAEAKPSNQKCVARFTPDTLFFLESSSESQQSTVLSNFKLAQIVHCVEINAPDNKPESQRKLLVLITSEPHSAQWIDLTSGGLHICHLFETSNPAEFAERVLNLQLVRLAALNEEGESPEKVPSKKEEKDAAPIYGDDTNPKASDDEAVLVDLEPKPDECGE</sequence>
<name>A0A0R3SRY5_HYMDI</name>
<protein>
    <submittedName>
        <fullName evidence="2">RanBD1 domain-containing protein</fullName>
    </submittedName>
</protein>
<evidence type="ECO:0000313" key="2">
    <source>
        <dbReference type="WBParaSite" id="HDID_0000799301-mRNA-1"/>
    </source>
</evidence>
<feature type="region of interest" description="Disordered" evidence="1">
    <location>
        <begin position="117"/>
        <end position="165"/>
    </location>
</feature>
<feature type="compositionally biased region" description="Basic and acidic residues" evidence="1">
    <location>
        <begin position="121"/>
        <end position="134"/>
    </location>
</feature>
<accession>A0A0R3SRY5</accession>
<dbReference type="AlphaFoldDB" id="A0A0R3SRY5"/>
<proteinExistence type="predicted"/>
<feature type="compositionally biased region" description="Basic and acidic residues" evidence="1">
    <location>
        <begin position="156"/>
        <end position="165"/>
    </location>
</feature>
<organism evidence="2">
    <name type="scientific">Hymenolepis diminuta</name>
    <name type="common">Rat tapeworm</name>
    <dbReference type="NCBI Taxonomy" id="6216"/>
    <lineage>
        <taxon>Eukaryota</taxon>
        <taxon>Metazoa</taxon>
        <taxon>Spiralia</taxon>
        <taxon>Lophotrochozoa</taxon>
        <taxon>Platyhelminthes</taxon>
        <taxon>Cestoda</taxon>
        <taxon>Eucestoda</taxon>
        <taxon>Cyclophyllidea</taxon>
        <taxon>Hymenolepididae</taxon>
        <taxon>Hymenolepis</taxon>
    </lineage>
</organism>